<gene>
    <name evidence="2" type="ORF">SKAU_G00358140</name>
</gene>
<evidence type="ECO:0000313" key="3">
    <source>
        <dbReference type="Proteomes" id="UP001152622"/>
    </source>
</evidence>
<organism evidence="2 3">
    <name type="scientific">Synaphobranchus kaupii</name>
    <name type="common">Kaup's arrowtooth eel</name>
    <dbReference type="NCBI Taxonomy" id="118154"/>
    <lineage>
        <taxon>Eukaryota</taxon>
        <taxon>Metazoa</taxon>
        <taxon>Chordata</taxon>
        <taxon>Craniata</taxon>
        <taxon>Vertebrata</taxon>
        <taxon>Euteleostomi</taxon>
        <taxon>Actinopterygii</taxon>
        <taxon>Neopterygii</taxon>
        <taxon>Teleostei</taxon>
        <taxon>Anguilliformes</taxon>
        <taxon>Synaphobranchidae</taxon>
        <taxon>Synaphobranchus</taxon>
    </lineage>
</organism>
<dbReference type="EMBL" id="JAINUF010000017">
    <property type="protein sequence ID" value="KAJ8339028.1"/>
    <property type="molecule type" value="Genomic_DNA"/>
</dbReference>
<reference evidence="2" key="1">
    <citation type="journal article" date="2023" name="Science">
        <title>Genome structures resolve the early diversification of teleost fishes.</title>
        <authorList>
            <person name="Parey E."/>
            <person name="Louis A."/>
            <person name="Montfort J."/>
            <person name="Bouchez O."/>
            <person name="Roques C."/>
            <person name="Iampietro C."/>
            <person name="Lluch J."/>
            <person name="Castinel A."/>
            <person name="Donnadieu C."/>
            <person name="Desvignes T."/>
            <person name="Floi Bucao C."/>
            <person name="Jouanno E."/>
            <person name="Wen M."/>
            <person name="Mejri S."/>
            <person name="Dirks R."/>
            <person name="Jansen H."/>
            <person name="Henkel C."/>
            <person name="Chen W.J."/>
            <person name="Zahm M."/>
            <person name="Cabau C."/>
            <person name="Klopp C."/>
            <person name="Thompson A.W."/>
            <person name="Robinson-Rechavi M."/>
            <person name="Braasch I."/>
            <person name="Lecointre G."/>
            <person name="Bobe J."/>
            <person name="Postlethwait J.H."/>
            <person name="Berthelot C."/>
            <person name="Roest Crollius H."/>
            <person name="Guiguen Y."/>
        </authorList>
    </citation>
    <scope>NUCLEOTIDE SEQUENCE</scope>
    <source>
        <strain evidence="2">WJC10195</strain>
    </source>
</reference>
<accession>A0A9Q1IEP3</accession>
<keyword evidence="3" id="KW-1185">Reference proteome</keyword>
<sequence>MNTAQGGPPVWLRTGRKAQNAVIYRLAPALPSGSERHRQAERFRALNGSPVLGDGPCAGETVWTPEREFQEERGAPLNPPTPSPIKPCARAAGRRGDNSRRENVSARDGGERVAVGAITAVKR</sequence>
<proteinExistence type="predicted"/>
<evidence type="ECO:0000313" key="2">
    <source>
        <dbReference type="EMBL" id="KAJ8339028.1"/>
    </source>
</evidence>
<protein>
    <submittedName>
        <fullName evidence="2">Uncharacterized protein</fullName>
    </submittedName>
</protein>
<name>A0A9Q1IEP3_SYNKA</name>
<evidence type="ECO:0000256" key="1">
    <source>
        <dbReference type="SAM" id="MobiDB-lite"/>
    </source>
</evidence>
<dbReference type="Proteomes" id="UP001152622">
    <property type="component" value="Chromosome 17"/>
</dbReference>
<dbReference type="AlphaFoldDB" id="A0A9Q1IEP3"/>
<comment type="caution">
    <text evidence="2">The sequence shown here is derived from an EMBL/GenBank/DDBJ whole genome shotgun (WGS) entry which is preliminary data.</text>
</comment>
<feature type="compositionally biased region" description="Basic and acidic residues" evidence="1">
    <location>
        <begin position="94"/>
        <end position="111"/>
    </location>
</feature>
<feature type="region of interest" description="Disordered" evidence="1">
    <location>
        <begin position="68"/>
        <end position="111"/>
    </location>
</feature>